<dbReference type="Gene3D" id="2.160.10.10">
    <property type="entry name" value="Hexapeptide repeat proteins"/>
    <property type="match status" value="1"/>
</dbReference>
<comment type="function">
    <text evidence="8">Acts as a component of the translation initiation factor 2B (eIF2B) complex, which catalyzes the exchange of GDP for GTP on the eukaryotic initiation factor 2 (eIF2) complex gamma subunit. Its guanine nucleotide exchange factor activity is repressed when bound to eIF2 complex phosphorylated on the alpha subunit, thereby limiting the amount of methionyl-initiator methionine tRNA available to the ribosome and consequently global translation is repressed.</text>
</comment>
<organism evidence="12 13">
    <name type="scientific">Parthenolecanium corni</name>
    <dbReference type="NCBI Taxonomy" id="536013"/>
    <lineage>
        <taxon>Eukaryota</taxon>
        <taxon>Metazoa</taxon>
        <taxon>Ecdysozoa</taxon>
        <taxon>Arthropoda</taxon>
        <taxon>Hexapoda</taxon>
        <taxon>Insecta</taxon>
        <taxon>Pterygota</taxon>
        <taxon>Neoptera</taxon>
        <taxon>Paraneoptera</taxon>
        <taxon>Hemiptera</taxon>
        <taxon>Sternorrhyncha</taxon>
        <taxon>Coccoidea</taxon>
        <taxon>Coccidae</taxon>
        <taxon>Parthenolecanium</taxon>
    </lineage>
</organism>
<evidence type="ECO:0000256" key="9">
    <source>
        <dbReference type="ARBA" id="ARBA00046432"/>
    </source>
</evidence>
<feature type="domain" description="EIF2B subunit epsilon/gamma LbH" evidence="11">
    <location>
        <begin position="362"/>
        <end position="444"/>
    </location>
</feature>
<dbReference type="GO" id="GO:0005829">
    <property type="term" value="C:cytosol"/>
    <property type="evidence" value="ECO:0007669"/>
    <property type="project" value="UniProtKB-SubCell"/>
</dbReference>
<dbReference type="PANTHER" id="PTHR45989:SF1">
    <property type="entry name" value="TRANSLATION INITIATION FACTOR EIF-2B SUBUNIT GAMMA"/>
    <property type="match status" value="1"/>
</dbReference>
<evidence type="ECO:0000256" key="7">
    <source>
        <dbReference type="ARBA" id="ARBA00044229"/>
    </source>
</evidence>
<dbReference type="SUPFAM" id="SSF53448">
    <property type="entry name" value="Nucleotide-diphospho-sugar transferases"/>
    <property type="match status" value="1"/>
</dbReference>
<comment type="caution">
    <text evidence="12">The sequence shown here is derived from an EMBL/GenBank/DDBJ whole genome shotgun (WGS) entry which is preliminary data.</text>
</comment>
<dbReference type="GO" id="GO:0003743">
    <property type="term" value="F:translation initiation factor activity"/>
    <property type="evidence" value="ECO:0007669"/>
    <property type="project" value="UniProtKB-KW"/>
</dbReference>
<dbReference type="InterPro" id="IPR056764">
    <property type="entry name" value="LbH_EIF2B3/5"/>
</dbReference>
<dbReference type="Gene3D" id="3.90.550.10">
    <property type="entry name" value="Spore Coat Polysaccharide Biosynthesis Protein SpsA, Chain A"/>
    <property type="match status" value="1"/>
</dbReference>
<keyword evidence="3" id="KW-0963">Cytoplasm</keyword>
<gene>
    <name evidence="12" type="ORF">V9T40_000442</name>
</gene>
<keyword evidence="5" id="KW-0648">Protein biosynthesis</keyword>
<dbReference type="Proteomes" id="UP001367676">
    <property type="component" value="Unassembled WGS sequence"/>
</dbReference>
<dbReference type="GO" id="GO:0002183">
    <property type="term" value="P:cytoplasmic translational initiation"/>
    <property type="evidence" value="ECO:0007669"/>
    <property type="project" value="TreeGrafter"/>
</dbReference>
<dbReference type="InterPro" id="IPR051960">
    <property type="entry name" value="eIF2B_gamma"/>
</dbReference>
<evidence type="ECO:0000259" key="10">
    <source>
        <dbReference type="Pfam" id="PF00483"/>
    </source>
</evidence>
<dbReference type="AlphaFoldDB" id="A0AAN9TDC9"/>
<dbReference type="InterPro" id="IPR005835">
    <property type="entry name" value="NTP_transferase_dom"/>
</dbReference>
<evidence type="ECO:0000256" key="2">
    <source>
        <dbReference type="ARBA" id="ARBA00007878"/>
    </source>
</evidence>
<dbReference type="InterPro" id="IPR029044">
    <property type="entry name" value="Nucleotide-diphossugar_trans"/>
</dbReference>
<dbReference type="GO" id="GO:0005085">
    <property type="term" value="F:guanyl-nucleotide exchange factor activity"/>
    <property type="evidence" value="ECO:0007669"/>
    <property type="project" value="TreeGrafter"/>
</dbReference>
<dbReference type="CDD" id="cd04198">
    <property type="entry name" value="eIF-2B_gamma_N"/>
    <property type="match status" value="1"/>
</dbReference>
<comment type="subcellular location">
    <subcellularLocation>
        <location evidence="1">Cytoplasm</location>
        <location evidence="1">Cytosol</location>
    </subcellularLocation>
</comment>
<dbReference type="EMBL" id="JBBCAQ010000034">
    <property type="protein sequence ID" value="KAK7579813.1"/>
    <property type="molecule type" value="Genomic_DNA"/>
</dbReference>
<evidence type="ECO:0000256" key="6">
    <source>
        <dbReference type="ARBA" id="ARBA00044196"/>
    </source>
</evidence>
<evidence type="ECO:0000256" key="3">
    <source>
        <dbReference type="ARBA" id="ARBA00022490"/>
    </source>
</evidence>
<keyword evidence="4" id="KW-0396">Initiation factor</keyword>
<keyword evidence="13" id="KW-1185">Reference proteome</keyword>
<evidence type="ECO:0000256" key="4">
    <source>
        <dbReference type="ARBA" id="ARBA00022540"/>
    </source>
</evidence>
<accession>A0AAN9TDC9</accession>
<evidence type="ECO:0000256" key="1">
    <source>
        <dbReference type="ARBA" id="ARBA00004514"/>
    </source>
</evidence>
<comment type="subunit">
    <text evidence="9">Component of the translation initiation factor 2B (eIF2B) complex which is a heterodecamer of two sets of five different subunits: alpha, beta, gamma, delta and epsilon. Subunits alpha, beta and delta comprise a regulatory subcomplex and subunits epsilon and gamma comprise a catalytic subcomplex. Within the complex, the hexameric regulatory complex resides at the center, with the two heterodimeric catalytic subcomplexes bound on opposite sides.</text>
</comment>
<sequence>MIEFQVIVLAAGKGSRITELTARKPKCLLPIGNKPMVYYSLKKIEKSGFREVFLVVLETAKSEVEFEIEKTDLSIKVNYITIPSDADWGTADSLRHLSSYIISDIIVVSCDLLTTVDIKYILNFHRKNDASLTALYFEPNADLDLPFTTPGPKSKNKPEKDLVGIDPSTNRLVFLASASDYEVELPLKRALLHKHGNIRIFTNLLDAHFFVMKKWLIKYLTYDVNLSTVKGELIPFFLKKQLSKDNKLSSANDPPVELTPVKDQQEKVKIDPFSLAKDPDYDTCARSMSSFNDHHGDLSPTYLNDNIRCYSYIVKDFGLRTNTVRDFCKANKLVSQNWTKLVGEELMNVSPEATIESTQFESETCFVGPNTTISGKTSIKSTSFGSGCLIKPKARISECIIMNNVQVKEGAVLTNCIICDGVVIEENCALKDCLIGSQYTIPANSSHSNEVLTKIENLMEI</sequence>
<comment type="similarity">
    <text evidence="2">Belongs to the eIF-2B gamma/epsilon subunits family.</text>
</comment>
<evidence type="ECO:0000256" key="8">
    <source>
        <dbReference type="ARBA" id="ARBA00045373"/>
    </source>
</evidence>
<protein>
    <recommendedName>
        <fullName evidence="6">Translation initiation factor eIF2B subunit gamma</fullName>
    </recommendedName>
    <alternativeName>
        <fullName evidence="7">eIF2B GDP-GTP exchange factor subunit gamma</fullName>
    </alternativeName>
</protein>
<dbReference type="Pfam" id="PF25084">
    <property type="entry name" value="LbH_EIF2B"/>
    <property type="match status" value="1"/>
</dbReference>
<dbReference type="Pfam" id="PF00483">
    <property type="entry name" value="NTP_transferase"/>
    <property type="match status" value="1"/>
</dbReference>
<proteinExistence type="inferred from homology"/>
<reference evidence="12 13" key="1">
    <citation type="submission" date="2024-03" db="EMBL/GenBank/DDBJ databases">
        <title>Adaptation during the transition from Ophiocordyceps entomopathogen to insect associate is accompanied by gene loss and intensified selection.</title>
        <authorList>
            <person name="Ward C.M."/>
            <person name="Onetto C.A."/>
            <person name="Borneman A.R."/>
        </authorList>
    </citation>
    <scope>NUCLEOTIDE SEQUENCE [LARGE SCALE GENOMIC DNA]</scope>
    <source>
        <strain evidence="12">AWRI1</strain>
        <tissue evidence="12">Single Adult Female</tissue>
    </source>
</reference>
<dbReference type="GO" id="GO:0005851">
    <property type="term" value="C:eukaryotic translation initiation factor 2B complex"/>
    <property type="evidence" value="ECO:0007669"/>
    <property type="project" value="TreeGrafter"/>
</dbReference>
<feature type="domain" description="Nucleotidyl transferase" evidence="10">
    <location>
        <begin position="6"/>
        <end position="137"/>
    </location>
</feature>
<name>A0AAN9TDC9_9HEMI</name>
<dbReference type="PANTHER" id="PTHR45989">
    <property type="entry name" value="TRANSLATION INITIATION FACTOR EIF-2B SUBUNIT GAMMA"/>
    <property type="match status" value="1"/>
</dbReference>
<evidence type="ECO:0000256" key="5">
    <source>
        <dbReference type="ARBA" id="ARBA00022917"/>
    </source>
</evidence>
<evidence type="ECO:0000313" key="13">
    <source>
        <dbReference type="Proteomes" id="UP001367676"/>
    </source>
</evidence>
<evidence type="ECO:0000313" key="12">
    <source>
        <dbReference type="EMBL" id="KAK7579813.1"/>
    </source>
</evidence>
<dbReference type="CDD" id="cd04652">
    <property type="entry name" value="LbH_eIF2B_gamma_C"/>
    <property type="match status" value="1"/>
</dbReference>
<evidence type="ECO:0000259" key="11">
    <source>
        <dbReference type="Pfam" id="PF25084"/>
    </source>
</evidence>